<dbReference type="EMBL" id="ML978416">
    <property type="protein sequence ID" value="KAF2022881.1"/>
    <property type="molecule type" value="Genomic_DNA"/>
</dbReference>
<name>A0A9P4GXA6_9PLEO</name>
<evidence type="ECO:0000313" key="1">
    <source>
        <dbReference type="EMBL" id="KAF2022881.1"/>
    </source>
</evidence>
<dbReference type="AlphaFoldDB" id="A0A9P4GXA6"/>
<gene>
    <name evidence="1" type="ORF">EK21DRAFT_119302</name>
</gene>
<reference evidence="1" key="1">
    <citation type="journal article" date="2020" name="Stud. Mycol.">
        <title>101 Dothideomycetes genomes: a test case for predicting lifestyles and emergence of pathogens.</title>
        <authorList>
            <person name="Haridas S."/>
            <person name="Albert R."/>
            <person name="Binder M."/>
            <person name="Bloem J."/>
            <person name="Labutti K."/>
            <person name="Salamov A."/>
            <person name="Andreopoulos B."/>
            <person name="Baker S."/>
            <person name="Barry K."/>
            <person name="Bills G."/>
            <person name="Bluhm B."/>
            <person name="Cannon C."/>
            <person name="Castanera R."/>
            <person name="Culley D."/>
            <person name="Daum C."/>
            <person name="Ezra D."/>
            <person name="Gonzalez J."/>
            <person name="Henrissat B."/>
            <person name="Kuo A."/>
            <person name="Liang C."/>
            <person name="Lipzen A."/>
            <person name="Lutzoni F."/>
            <person name="Magnuson J."/>
            <person name="Mondo S."/>
            <person name="Nolan M."/>
            <person name="Ohm R."/>
            <person name="Pangilinan J."/>
            <person name="Park H.-J."/>
            <person name="Ramirez L."/>
            <person name="Alfaro M."/>
            <person name="Sun H."/>
            <person name="Tritt A."/>
            <person name="Yoshinaga Y."/>
            <person name="Zwiers L.-H."/>
            <person name="Turgeon B."/>
            <person name="Goodwin S."/>
            <person name="Spatafora J."/>
            <person name="Crous P."/>
            <person name="Grigoriev I."/>
        </authorList>
    </citation>
    <scope>NUCLEOTIDE SEQUENCE</scope>
    <source>
        <strain evidence="1">CBS 110217</strain>
    </source>
</reference>
<dbReference type="Proteomes" id="UP000799777">
    <property type="component" value="Unassembled WGS sequence"/>
</dbReference>
<dbReference type="OrthoDB" id="5405126at2759"/>
<proteinExistence type="predicted"/>
<protein>
    <submittedName>
        <fullName evidence="1">Uncharacterized protein</fullName>
    </submittedName>
</protein>
<accession>A0A9P4GXA6</accession>
<sequence>MHSIRKSCQVALKSQREVCVFANGSRRAFSGSSARLRGALPVFLPPSKPELESLLSTFNRKILLPYHLTKEQQDLVYRKDNKAKLEAEPVEITLGDVTLSLEHIDRNHLPNRFATFKQIVKESETREDWENVVRTLEGFQNAGIHLKTDVQEMVVRHLNLNGMQHLVLKALQRPKASGLSMREWRVLVQVLRGIHDKATLSDWDKDETSKALRWAKQVAELLEDEEHHVQQNRGEAVAQKDLRGRPAVVAVPTEMAAVLADRYGGNVEEAQVLAGRLVAALKQYDYTSTLDTITTLSSKSPTDFPNFAGQLQHITALARDLLEPLFVCHALKTARKVLGDAMPMKDEAAQWQERTEKLLKEAIESADRLRTREGREASNGFVGYLRDAVGRCT</sequence>
<evidence type="ECO:0000313" key="2">
    <source>
        <dbReference type="Proteomes" id="UP000799777"/>
    </source>
</evidence>
<organism evidence="1 2">
    <name type="scientific">Setomelanomma holmii</name>
    <dbReference type="NCBI Taxonomy" id="210430"/>
    <lineage>
        <taxon>Eukaryota</taxon>
        <taxon>Fungi</taxon>
        <taxon>Dikarya</taxon>
        <taxon>Ascomycota</taxon>
        <taxon>Pezizomycotina</taxon>
        <taxon>Dothideomycetes</taxon>
        <taxon>Pleosporomycetidae</taxon>
        <taxon>Pleosporales</taxon>
        <taxon>Pleosporineae</taxon>
        <taxon>Phaeosphaeriaceae</taxon>
        <taxon>Setomelanomma</taxon>
    </lineage>
</organism>
<keyword evidence="2" id="KW-1185">Reference proteome</keyword>
<comment type="caution">
    <text evidence="1">The sequence shown here is derived from an EMBL/GenBank/DDBJ whole genome shotgun (WGS) entry which is preliminary data.</text>
</comment>